<reference evidence="2" key="1">
    <citation type="submission" date="2014-09" db="EMBL/GenBank/DDBJ databases">
        <authorList>
            <person name="Magalhaes I.L.F."/>
            <person name="Oliveira U."/>
            <person name="Santos F.R."/>
            <person name="Vidigal T.H.D.A."/>
            <person name="Brescovit A.D."/>
            <person name="Santos A.J."/>
        </authorList>
    </citation>
    <scope>NUCLEOTIDE SEQUENCE</scope>
    <source>
        <tissue evidence="2">Shoot tissue taken approximately 20 cm above the soil surface</tissue>
    </source>
</reference>
<protein>
    <submittedName>
        <fullName evidence="2">Uncharacterized protein</fullName>
    </submittedName>
</protein>
<feature type="transmembrane region" description="Helical" evidence="1">
    <location>
        <begin position="9"/>
        <end position="28"/>
    </location>
</feature>
<name>A0A0A9FCL0_ARUDO</name>
<organism evidence="2">
    <name type="scientific">Arundo donax</name>
    <name type="common">Giant reed</name>
    <name type="synonym">Donax arundinaceus</name>
    <dbReference type="NCBI Taxonomy" id="35708"/>
    <lineage>
        <taxon>Eukaryota</taxon>
        <taxon>Viridiplantae</taxon>
        <taxon>Streptophyta</taxon>
        <taxon>Embryophyta</taxon>
        <taxon>Tracheophyta</taxon>
        <taxon>Spermatophyta</taxon>
        <taxon>Magnoliopsida</taxon>
        <taxon>Liliopsida</taxon>
        <taxon>Poales</taxon>
        <taxon>Poaceae</taxon>
        <taxon>PACMAD clade</taxon>
        <taxon>Arundinoideae</taxon>
        <taxon>Arundineae</taxon>
        <taxon>Arundo</taxon>
    </lineage>
</organism>
<sequence length="29" mass="3436">MVASTLRCFGILFDFFDYSFVLMLLLLFL</sequence>
<evidence type="ECO:0000256" key="1">
    <source>
        <dbReference type="SAM" id="Phobius"/>
    </source>
</evidence>
<keyword evidence="1" id="KW-1133">Transmembrane helix</keyword>
<proteinExistence type="predicted"/>
<keyword evidence="1" id="KW-0472">Membrane</keyword>
<keyword evidence="1" id="KW-0812">Transmembrane</keyword>
<evidence type="ECO:0000313" key="2">
    <source>
        <dbReference type="EMBL" id="JAE10760.1"/>
    </source>
</evidence>
<dbReference type="EMBL" id="GBRH01187136">
    <property type="protein sequence ID" value="JAE10760.1"/>
    <property type="molecule type" value="Transcribed_RNA"/>
</dbReference>
<reference evidence="2" key="2">
    <citation type="journal article" date="2015" name="Data Brief">
        <title>Shoot transcriptome of the giant reed, Arundo donax.</title>
        <authorList>
            <person name="Barrero R.A."/>
            <person name="Guerrero F.D."/>
            <person name="Moolhuijzen P."/>
            <person name="Goolsby J.A."/>
            <person name="Tidwell J."/>
            <person name="Bellgard S.E."/>
            <person name="Bellgard M.I."/>
        </authorList>
    </citation>
    <scope>NUCLEOTIDE SEQUENCE</scope>
    <source>
        <tissue evidence="2">Shoot tissue taken approximately 20 cm above the soil surface</tissue>
    </source>
</reference>
<accession>A0A0A9FCL0</accession>
<dbReference type="AlphaFoldDB" id="A0A0A9FCL0"/>